<dbReference type="PANTHER" id="PTHR31234">
    <property type="entry name" value="LATE EMBRYOGENESIS ABUNDANT (LEA) HYDROXYPROLINE-RICH GLYCOPROTEIN FAMILY"/>
    <property type="match status" value="1"/>
</dbReference>
<dbReference type="InterPro" id="IPR004864">
    <property type="entry name" value="LEA_2"/>
</dbReference>
<keyword evidence="8" id="KW-1185">Reference proteome</keyword>
<dbReference type="STRING" id="3885.V7BMH5"/>
<name>V7BMH5_PHAVU</name>
<reference evidence="8" key="1">
    <citation type="journal article" date="2014" name="Nat. Genet.">
        <title>A reference genome for common bean and genome-wide analysis of dual domestications.</title>
        <authorList>
            <person name="Schmutz J."/>
            <person name="McClean P.E."/>
            <person name="Mamidi S."/>
            <person name="Wu G.A."/>
            <person name="Cannon S.B."/>
            <person name="Grimwood J."/>
            <person name="Jenkins J."/>
            <person name="Shu S."/>
            <person name="Song Q."/>
            <person name="Chavarro C."/>
            <person name="Torres-Torres M."/>
            <person name="Geffroy V."/>
            <person name="Moghaddam S.M."/>
            <person name="Gao D."/>
            <person name="Abernathy B."/>
            <person name="Barry K."/>
            <person name="Blair M."/>
            <person name="Brick M.A."/>
            <person name="Chovatia M."/>
            <person name="Gepts P."/>
            <person name="Goodstein D.M."/>
            <person name="Gonzales M."/>
            <person name="Hellsten U."/>
            <person name="Hyten D.L."/>
            <person name="Jia G."/>
            <person name="Kelly J.D."/>
            <person name="Kudrna D."/>
            <person name="Lee R."/>
            <person name="Richard M.M."/>
            <person name="Miklas P.N."/>
            <person name="Osorno J.M."/>
            <person name="Rodrigues J."/>
            <person name="Thareau V."/>
            <person name="Urrea C.A."/>
            <person name="Wang M."/>
            <person name="Yu Y."/>
            <person name="Zhang M."/>
            <person name="Wing R.A."/>
            <person name="Cregan P.B."/>
            <person name="Rokhsar D.S."/>
            <person name="Jackson S.A."/>
        </authorList>
    </citation>
    <scope>NUCLEOTIDE SEQUENCE [LARGE SCALE GENOMIC DNA]</scope>
    <source>
        <strain evidence="8">cv. G19833</strain>
    </source>
</reference>
<dbReference type="OrthoDB" id="1420721at2759"/>
<sequence>MRDKQPQLNGAYYGPAIPPVEAPRPRRHRNCCCCLFGFCWKLLLAVIILLVLGFLIFWAVLQPRAFRLQVTDATLTQFNYTSSDNTLHYNLLLNFTARNPNKKMGFYYESVESHVSYGGVRFASAEVLTLRDSFRQRTKSTDRMSGVFTGHYKTVVDQDQVKKRLEEDEKKRVFDFDVELHFKLKFIIGDFNSSSTKAKAKCGLQVPLSSDGKTPMATEFASTNCHVHF</sequence>
<dbReference type="PANTHER" id="PTHR31234:SF2">
    <property type="entry name" value="OS05G0199100 PROTEIN"/>
    <property type="match status" value="1"/>
</dbReference>
<evidence type="ECO:0000256" key="2">
    <source>
        <dbReference type="ARBA" id="ARBA00022692"/>
    </source>
</evidence>
<dbReference type="Gramene" id="ESW17791">
    <property type="protein sequence ID" value="ESW17791"/>
    <property type="gene ID" value="PHAVU_007G268700g"/>
</dbReference>
<keyword evidence="3 5" id="KW-1133">Transmembrane helix</keyword>
<dbReference type="EMBL" id="CM002294">
    <property type="protein sequence ID" value="ESW17791.1"/>
    <property type="molecule type" value="Genomic_DNA"/>
</dbReference>
<dbReference type="eggNOG" id="ENOG502QUR9">
    <property type="taxonomic scope" value="Eukaryota"/>
</dbReference>
<gene>
    <name evidence="7" type="ORF">PHAVU_007G268700g</name>
</gene>
<dbReference type="Proteomes" id="UP000000226">
    <property type="component" value="Chromosome 7"/>
</dbReference>
<evidence type="ECO:0000256" key="1">
    <source>
        <dbReference type="ARBA" id="ARBA00004167"/>
    </source>
</evidence>
<dbReference type="AlphaFoldDB" id="V7BMH5"/>
<dbReference type="GO" id="GO:0098542">
    <property type="term" value="P:defense response to other organism"/>
    <property type="evidence" value="ECO:0007669"/>
    <property type="project" value="InterPro"/>
</dbReference>
<accession>V7BMH5</accession>
<evidence type="ECO:0000259" key="6">
    <source>
        <dbReference type="Pfam" id="PF03168"/>
    </source>
</evidence>
<evidence type="ECO:0000313" key="8">
    <source>
        <dbReference type="Proteomes" id="UP000000226"/>
    </source>
</evidence>
<dbReference type="PhylomeDB" id="V7BMH5"/>
<protein>
    <recommendedName>
        <fullName evidence="6">Late embryogenesis abundant protein LEA-2 subgroup domain-containing protein</fullName>
    </recommendedName>
</protein>
<dbReference type="InterPro" id="IPR044839">
    <property type="entry name" value="NDR1-like"/>
</dbReference>
<comment type="subcellular location">
    <subcellularLocation>
        <location evidence="1">Membrane</location>
        <topology evidence="1">Single-pass membrane protein</topology>
    </subcellularLocation>
</comment>
<keyword evidence="4 5" id="KW-0472">Membrane</keyword>
<organism evidence="7 8">
    <name type="scientific">Phaseolus vulgaris</name>
    <name type="common">Kidney bean</name>
    <name type="synonym">French bean</name>
    <dbReference type="NCBI Taxonomy" id="3885"/>
    <lineage>
        <taxon>Eukaryota</taxon>
        <taxon>Viridiplantae</taxon>
        <taxon>Streptophyta</taxon>
        <taxon>Embryophyta</taxon>
        <taxon>Tracheophyta</taxon>
        <taxon>Spermatophyta</taxon>
        <taxon>Magnoliopsida</taxon>
        <taxon>eudicotyledons</taxon>
        <taxon>Gunneridae</taxon>
        <taxon>Pentapetalae</taxon>
        <taxon>rosids</taxon>
        <taxon>fabids</taxon>
        <taxon>Fabales</taxon>
        <taxon>Fabaceae</taxon>
        <taxon>Papilionoideae</taxon>
        <taxon>50 kb inversion clade</taxon>
        <taxon>NPAAA clade</taxon>
        <taxon>indigoferoid/millettioid clade</taxon>
        <taxon>Phaseoleae</taxon>
        <taxon>Phaseolus</taxon>
    </lineage>
</organism>
<dbReference type="Pfam" id="PF03168">
    <property type="entry name" value="LEA_2"/>
    <property type="match status" value="1"/>
</dbReference>
<feature type="transmembrane region" description="Helical" evidence="5">
    <location>
        <begin position="34"/>
        <end position="61"/>
    </location>
</feature>
<evidence type="ECO:0000256" key="3">
    <source>
        <dbReference type="ARBA" id="ARBA00022989"/>
    </source>
</evidence>
<dbReference type="GO" id="GO:0005886">
    <property type="term" value="C:plasma membrane"/>
    <property type="evidence" value="ECO:0007669"/>
    <property type="project" value="TreeGrafter"/>
</dbReference>
<evidence type="ECO:0000313" key="7">
    <source>
        <dbReference type="EMBL" id="ESW17791.1"/>
    </source>
</evidence>
<dbReference type="OMA" id="PRRHRNC"/>
<evidence type="ECO:0000256" key="5">
    <source>
        <dbReference type="SAM" id="Phobius"/>
    </source>
</evidence>
<evidence type="ECO:0000256" key="4">
    <source>
        <dbReference type="ARBA" id="ARBA00023136"/>
    </source>
</evidence>
<proteinExistence type="predicted"/>
<keyword evidence="2 5" id="KW-0812">Transmembrane</keyword>
<feature type="domain" description="Late embryogenesis abundant protein LEA-2 subgroup" evidence="6">
    <location>
        <begin position="95"/>
        <end position="191"/>
    </location>
</feature>